<feature type="domain" description="Palmitoyltransferase DHHC" evidence="10">
    <location>
        <begin position="390"/>
        <end position="508"/>
    </location>
</feature>
<sequence length="638" mass="69013">MRVPNIHVGPRVQSWRGLWVMLAAYRLPLLILTFATALSGGYNIFFGRLLRVGKEVDAANSFASGASSELQTPRYIFRYTTTRAFAVCALIVGNTLCVLMYWCLVRVIFTGAGYVPAEPWRHAPRFDAERRHQLQMTWSAQQRWIQEQSFAVQQRAAQALREQQEWWADRMRMLQQQRPHLHTSPAPGPVTPLGPPSTSAVTRGRMPAVSTGSILVGAPTLPQPFSVELATIGSHAASLTPALTATVAATTTAVSLSAGAADVAASPSSAEVRATESATPQEKSFTVSGAQFSPSFPSAAAVAAVSRSEASTPVSSSYSSPTSSASASGTSTLSVPLRGSAGAPVTRGVQSSGEAPSSARSFHPRPCTPAASVEPAANPHLVLEYEADGSLRFCGVCRQYKPDASHHCRACQRCVFDMDHHCLFLNNCIGRHNYKYFFLCSFYSTMCAAVNSTLLLTAYLCSPVCRDWGLGWWWLPAGMWTVGACVAYLWIQHVFLLLRGVSTLERMAEASAERFLISVSGSQHRRVVTSGGCRNDCRMAMGEFVCAIEALAKRLVESFGRHGKLCQRRKAASCSLTSDGGGDGDAGAPSALFSRANRRAQRIALLFGRPPLFLYHLLPLAPRGEYLLPLLKSGEEEV</sequence>
<reference evidence="12" key="1">
    <citation type="journal article" date="2021" name="Microbiol. Resour. Announc.">
        <title>LGAAP: Leishmaniinae Genome Assembly and Annotation Pipeline.</title>
        <authorList>
            <person name="Almutairi H."/>
            <person name="Urbaniak M.D."/>
            <person name="Bates M.D."/>
            <person name="Jariyapan N."/>
            <person name="Kwakye-Nuako G."/>
            <person name="Thomaz-Soccol V."/>
            <person name="Al-Salem W.S."/>
            <person name="Dillon R.J."/>
            <person name="Bates P.A."/>
            <person name="Gatherer D."/>
        </authorList>
    </citation>
    <scope>NUCLEOTIDE SEQUENCE [LARGE SCALE GENOMIC DNA]</scope>
</reference>
<feature type="region of interest" description="Disordered" evidence="9">
    <location>
        <begin position="311"/>
        <end position="373"/>
    </location>
</feature>
<comment type="domain">
    <text evidence="8">The DHHC domain is required for palmitoyltransferase activity.</text>
</comment>
<feature type="compositionally biased region" description="Polar residues" evidence="9">
    <location>
        <begin position="348"/>
        <end position="360"/>
    </location>
</feature>
<feature type="transmembrane region" description="Helical" evidence="8">
    <location>
        <begin position="84"/>
        <end position="102"/>
    </location>
</feature>
<dbReference type="PANTHER" id="PTHR22883:SF23">
    <property type="entry name" value="PALMITOYLTRANSFERASE ZDHHC6"/>
    <property type="match status" value="1"/>
</dbReference>
<dbReference type="AlphaFoldDB" id="A0A836HC64"/>
<dbReference type="GO" id="GO:0005794">
    <property type="term" value="C:Golgi apparatus"/>
    <property type="evidence" value="ECO:0007669"/>
    <property type="project" value="TreeGrafter"/>
</dbReference>
<keyword evidence="3 8" id="KW-0812">Transmembrane</keyword>
<comment type="similarity">
    <text evidence="7">Belongs to the DHHC palmitoyltransferase family. PFA5 subfamily.</text>
</comment>
<feature type="transmembrane region" description="Helical" evidence="8">
    <location>
        <begin position="23"/>
        <end position="45"/>
    </location>
</feature>
<dbReference type="GeneID" id="92516106"/>
<evidence type="ECO:0000256" key="1">
    <source>
        <dbReference type="ARBA" id="ARBA00004141"/>
    </source>
</evidence>
<comment type="subcellular location">
    <subcellularLocation>
        <location evidence="1">Membrane</location>
        <topology evidence="1">Multi-pass membrane protein</topology>
    </subcellularLocation>
</comment>
<evidence type="ECO:0000256" key="4">
    <source>
        <dbReference type="ARBA" id="ARBA00022989"/>
    </source>
</evidence>
<dbReference type="GO" id="GO:0016020">
    <property type="term" value="C:membrane"/>
    <property type="evidence" value="ECO:0007669"/>
    <property type="project" value="UniProtKB-SubCell"/>
</dbReference>
<dbReference type="InterPro" id="IPR039859">
    <property type="entry name" value="PFA4/ZDH16/20/ERF2-like"/>
</dbReference>
<evidence type="ECO:0000259" key="10">
    <source>
        <dbReference type="Pfam" id="PF01529"/>
    </source>
</evidence>
<dbReference type="PANTHER" id="PTHR22883">
    <property type="entry name" value="ZINC FINGER DHHC DOMAIN CONTAINING PROTEIN"/>
    <property type="match status" value="1"/>
</dbReference>
<dbReference type="GO" id="GO:0005783">
    <property type="term" value="C:endoplasmic reticulum"/>
    <property type="evidence" value="ECO:0007669"/>
    <property type="project" value="TreeGrafter"/>
</dbReference>
<feature type="compositionally biased region" description="Low complexity" evidence="9">
    <location>
        <begin position="311"/>
        <end position="334"/>
    </location>
</feature>
<evidence type="ECO:0000313" key="12">
    <source>
        <dbReference type="Proteomes" id="UP000673552"/>
    </source>
</evidence>
<feature type="transmembrane region" description="Helical" evidence="8">
    <location>
        <begin position="472"/>
        <end position="491"/>
    </location>
</feature>
<evidence type="ECO:0000256" key="7">
    <source>
        <dbReference type="ARBA" id="ARBA00038298"/>
    </source>
</evidence>
<dbReference type="KEGG" id="lmat:92516106"/>
<keyword evidence="4 8" id="KW-1133">Transmembrane helix</keyword>
<dbReference type="GO" id="GO:0006612">
    <property type="term" value="P:protein targeting to membrane"/>
    <property type="evidence" value="ECO:0007669"/>
    <property type="project" value="TreeGrafter"/>
</dbReference>
<keyword evidence="2 8" id="KW-0808">Transferase</keyword>
<dbReference type="Pfam" id="PF01529">
    <property type="entry name" value="DHHC"/>
    <property type="match status" value="1"/>
</dbReference>
<dbReference type="EMBL" id="JAFEUZ010000023">
    <property type="protein sequence ID" value="KAG5478758.1"/>
    <property type="molecule type" value="Genomic_DNA"/>
</dbReference>
<name>A0A836HC64_9TRYP</name>
<gene>
    <name evidence="11" type="ORF">LSCM1_06162</name>
</gene>
<keyword evidence="5 8" id="KW-0472">Membrane</keyword>
<reference evidence="12" key="2">
    <citation type="journal article" date="2021" name="Sci. Data">
        <title>Chromosome-scale genome sequencing, assembly and annotation of six genomes from subfamily Leishmaniinae.</title>
        <authorList>
            <person name="Almutairi H."/>
            <person name="Urbaniak M.D."/>
            <person name="Bates M.D."/>
            <person name="Jariyapan N."/>
            <person name="Kwakye-Nuako G."/>
            <person name="Thomaz Soccol V."/>
            <person name="Al-Salem W.S."/>
            <person name="Dillon R.J."/>
            <person name="Bates P.A."/>
            <person name="Gatherer D."/>
        </authorList>
    </citation>
    <scope>NUCLEOTIDE SEQUENCE [LARGE SCALE GENOMIC DNA]</scope>
</reference>
<comment type="caution">
    <text evidence="11">The sequence shown here is derived from an EMBL/GenBank/DDBJ whole genome shotgun (WGS) entry which is preliminary data.</text>
</comment>
<evidence type="ECO:0000256" key="5">
    <source>
        <dbReference type="ARBA" id="ARBA00023136"/>
    </source>
</evidence>
<dbReference type="EC" id="2.3.1.225" evidence="8"/>
<evidence type="ECO:0000256" key="2">
    <source>
        <dbReference type="ARBA" id="ARBA00022679"/>
    </source>
</evidence>
<feature type="compositionally biased region" description="Pro residues" evidence="9">
    <location>
        <begin position="186"/>
        <end position="195"/>
    </location>
</feature>
<dbReference type="RefSeq" id="XP_067178699.1">
    <property type="nucleotide sequence ID" value="XM_067323594.1"/>
</dbReference>
<dbReference type="InterPro" id="IPR001594">
    <property type="entry name" value="Palmitoyltrfase_DHHC"/>
</dbReference>
<protein>
    <recommendedName>
        <fullName evidence="8">Palmitoyltransferase</fullName>
        <ecNumber evidence="8">2.3.1.225</ecNumber>
    </recommendedName>
</protein>
<dbReference type="PROSITE" id="PS50216">
    <property type="entry name" value="DHHC"/>
    <property type="match status" value="1"/>
</dbReference>
<feature type="transmembrane region" description="Helical" evidence="8">
    <location>
        <begin position="436"/>
        <end position="460"/>
    </location>
</feature>
<accession>A0A836HC64</accession>
<evidence type="ECO:0000256" key="8">
    <source>
        <dbReference type="RuleBase" id="RU079119"/>
    </source>
</evidence>
<keyword evidence="6 8" id="KW-0012">Acyltransferase</keyword>
<dbReference type="GO" id="GO:0019706">
    <property type="term" value="F:protein-cysteine S-palmitoyltransferase activity"/>
    <property type="evidence" value="ECO:0007669"/>
    <property type="project" value="UniProtKB-EC"/>
</dbReference>
<proteinExistence type="inferred from homology"/>
<keyword evidence="12" id="KW-1185">Reference proteome</keyword>
<feature type="region of interest" description="Disordered" evidence="9">
    <location>
        <begin position="180"/>
        <end position="204"/>
    </location>
</feature>
<comment type="catalytic activity">
    <reaction evidence="8">
        <text>L-cysteinyl-[protein] + hexadecanoyl-CoA = S-hexadecanoyl-L-cysteinyl-[protein] + CoA</text>
        <dbReference type="Rhea" id="RHEA:36683"/>
        <dbReference type="Rhea" id="RHEA-COMP:10131"/>
        <dbReference type="Rhea" id="RHEA-COMP:11032"/>
        <dbReference type="ChEBI" id="CHEBI:29950"/>
        <dbReference type="ChEBI" id="CHEBI:57287"/>
        <dbReference type="ChEBI" id="CHEBI:57379"/>
        <dbReference type="ChEBI" id="CHEBI:74151"/>
        <dbReference type="EC" id="2.3.1.225"/>
    </reaction>
</comment>
<organism evidence="11 12">
    <name type="scientific">Leishmania martiniquensis</name>
    <dbReference type="NCBI Taxonomy" id="1580590"/>
    <lineage>
        <taxon>Eukaryota</taxon>
        <taxon>Discoba</taxon>
        <taxon>Euglenozoa</taxon>
        <taxon>Kinetoplastea</taxon>
        <taxon>Metakinetoplastina</taxon>
        <taxon>Trypanosomatida</taxon>
        <taxon>Trypanosomatidae</taxon>
        <taxon>Leishmaniinae</taxon>
        <taxon>Leishmania</taxon>
    </lineage>
</organism>
<dbReference type="OrthoDB" id="331948at2759"/>
<evidence type="ECO:0000256" key="9">
    <source>
        <dbReference type="SAM" id="MobiDB-lite"/>
    </source>
</evidence>
<evidence type="ECO:0000256" key="3">
    <source>
        <dbReference type="ARBA" id="ARBA00022692"/>
    </source>
</evidence>
<evidence type="ECO:0000313" key="11">
    <source>
        <dbReference type="EMBL" id="KAG5478758.1"/>
    </source>
</evidence>
<evidence type="ECO:0000256" key="6">
    <source>
        <dbReference type="ARBA" id="ARBA00023315"/>
    </source>
</evidence>
<dbReference type="Proteomes" id="UP000673552">
    <property type="component" value="Unassembled WGS sequence"/>
</dbReference>